<dbReference type="AlphaFoldDB" id="A0A5K1JDJ9"/>
<evidence type="ECO:0000259" key="2">
    <source>
        <dbReference type="Pfam" id="PF02517"/>
    </source>
</evidence>
<feature type="transmembrane region" description="Helical" evidence="1">
    <location>
        <begin position="97"/>
        <end position="116"/>
    </location>
</feature>
<protein>
    <recommendedName>
        <fullName evidence="2">CAAX prenyl protease 2/Lysostaphin resistance protein A-like domain-containing protein</fullName>
    </recommendedName>
</protein>
<gene>
    <name evidence="3" type="ORF">KCJAJFAP_01136</name>
</gene>
<organism evidence="3 4">
    <name type="scientific">Collinsella aerofaciens</name>
    <dbReference type="NCBI Taxonomy" id="74426"/>
    <lineage>
        <taxon>Bacteria</taxon>
        <taxon>Bacillati</taxon>
        <taxon>Actinomycetota</taxon>
        <taxon>Coriobacteriia</taxon>
        <taxon>Coriobacteriales</taxon>
        <taxon>Coriobacteriaceae</taxon>
        <taxon>Collinsella</taxon>
    </lineage>
</organism>
<feature type="transmembrane region" description="Helical" evidence="1">
    <location>
        <begin position="128"/>
        <end position="144"/>
    </location>
</feature>
<proteinExistence type="predicted"/>
<keyword evidence="1" id="KW-1133">Transmembrane helix</keyword>
<feature type="transmembrane region" description="Helical" evidence="1">
    <location>
        <begin position="37"/>
        <end position="59"/>
    </location>
</feature>
<keyword evidence="4" id="KW-1185">Reference proteome</keyword>
<dbReference type="EMBL" id="CABWIE010000036">
    <property type="protein sequence ID" value="VWM02456.1"/>
    <property type="molecule type" value="Genomic_DNA"/>
</dbReference>
<dbReference type="RefSeq" id="WP_226798456.1">
    <property type="nucleotide sequence ID" value="NZ_CABWIE010000036.1"/>
</dbReference>
<feature type="transmembrane region" description="Helical" evidence="1">
    <location>
        <begin position="12"/>
        <end position="31"/>
    </location>
</feature>
<reference evidence="3 4" key="1">
    <citation type="submission" date="2019-10" db="EMBL/GenBank/DDBJ databases">
        <authorList>
            <person name="Wolf R A."/>
        </authorList>
    </citation>
    <scope>NUCLEOTIDE SEQUENCE [LARGE SCALE GENOMIC DNA]</scope>
    <source>
        <strain evidence="3">Collinsella_aerofaciens_MC2</strain>
    </source>
</reference>
<dbReference type="InterPro" id="IPR003675">
    <property type="entry name" value="Rce1/LyrA-like_dom"/>
</dbReference>
<sequence>MGKATEIMRLGARYLLGTMVASVPWAIWVIAKGSPAWLCSTGALFCALVVYLFATRGAVSCDKPKRRGILLGWQFIFIVFIIMASMLDIGGKSISRWVLVCSVSVLHELLFRYVFLFEYTIVGIVRPFCIRAFIQSMLWALLLVTQQCLIGAPTNYIIAMMGGYLCLGLIFALLVRKTGTVCPSLLAMMCLEFINILAL</sequence>
<evidence type="ECO:0000313" key="3">
    <source>
        <dbReference type="EMBL" id="VWM02456.1"/>
    </source>
</evidence>
<accession>A0A5K1JDJ9</accession>
<keyword evidence="1" id="KW-0812">Transmembrane</keyword>
<evidence type="ECO:0000313" key="4">
    <source>
        <dbReference type="Proteomes" id="UP000361836"/>
    </source>
</evidence>
<keyword evidence="1" id="KW-0472">Membrane</keyword>
<evidence type="ECO:0000256" key="1">
    <source>
        <dbReference type="SAM" id="Phobius"/>
    </source>
</evidence>
<dbReference type="Proteomes" id="UP000361836">
    <property type="component" value="Unassembled WGS sequence"/>
</dbReference>
<feature type="transmembrane region" description="Helical" evidence="1">
    <location>
        <begin position="71"/>
        <end position="91"/>
    </location>
</feature>
<dbReference type="Pfam" id="PF02517">
    <property type="entry name" value="Rce1-like"/>
    <property type="match status" value="1"/>
</dbReference>
<name>A0A5K1JDJ9_9ACTN</name>
<feature type="transmembrane region" description="Helical" evidence="1">
    <location>
        <begin position="156"/>
        <end position="174"/>
    </location>
</feature>
<feature type="domain" description="CAAX prenyl protease 2/Lysostaphin resistance protein A-like" evidence="2">
    <location>
        <begin position="98"/>
        <end position="190"/>
    </location>
</feature>